<dbReference type="Proteomes" id="UP000247973">
    <property type="component" value="Unassembled WGS sequence"/>
</dbReference>
<dbReference type="SUPFAM" id="SSF55729">
    <property type="entry name" value="Acyl-CoA N-acyltransferases (Nat)"/>
    <property type="match status" value="1"/>
</dbReference>
<dbReference type="EMBL" id="QICL01000001">
    <property type="protein sequence ID" value="PXV69177.1"/>
    <property type="molecule type" value="Genomic_DNA"/>
</dbReference>
<evidence type="ECO:0000259" key="3">
    <source>
        <dbReference type="PROSITE" id="PS51186"/>
    </source>
</evidence>
<gene>
    <name evidence="4" type="ORF">CLV62_101446</name>
</gene>
<protein>
    <submittedName>
        <fullName evidence="4">N-acetylglutamate synthase-like GNAT family acetyltransferase</fullName>
    </submittedName>
</protein>
<evidence type="ECO:0000313" key="5">
    <source>
        <dbReference type="Proteomes" id="UP000247973"/>
    </source>
</evidence>
<dbReference type="PANTHER" id="PTHR43877">
    <property type="entry name" value="AMINOALKYLPHOSPHONATE N-ACETYLTRANSFERASE-RELATED-RELATED"/>
    <property type="match status" value="1"/>
</dbReference>
<keyword evidence="2" id="KW-0012">Acyltransferase</keyword>
<feature type="domain" description="N-acetyltransferase" evidence="3">
    <location>
        <begin position="1"/>
        <end position="142"/>
    </location>
</feature>
<organism evidence="4 5">
    <name type="scientific">Dysgonomonas alginatilytica</name>
    <dbReference type="NCBI Taxonomy" id="1605892"/>
    <lineage>
        <taxon>Bacteria</taxon>
        <taxon>Pseudomonadati</taxon>
        <taxon>Bacteroidota</taxon>
        <taxon>Bacteroidia</taxon>
        <taxon>Bacteroidales</taxon>
        <taxon>Dysgonomonadaceae</taxon>
        <taxon>Dysgonomonas</taxon>
    </lineage>
</organism>
<keyword evidence="5" id="KW-1185">Reference proteome</keyword>
<accession>A0A2V3PTZ3</accession>
<evidence type="ECO:0000313" key="4">
    <source>
        <dbReference type="EMBL" id="PXV69177.1"/>
    </source>
</evidence>
<evidence type="ECO:0000256" key="1">
    <source>
        <dbReference type="ARBA" id="ARBA00022679"/>
    </source>
</evidence>
<dbReference type="InterPro" id="IPR016181">
    <property type="entry name" value="Acyl_CoA_acyltransferase"/>
</dbReference>
<dbReference type="InterPro" id="IPR000182">
    <property type="entry name" value="GNAT_dom"/>
</dbReference>
<dbReference type="InterPro" id="IPR050832">
    <property type="entry name" value="Bact_Acetyltransf"/>
</dbReference>
<dbReference type="Pfam" id="PF00583">
    <property type="entry name" value="Acetyltransf_1"/>
    <property type="match status" value="1"/>
</dbReference>
<comment type="caution">
    <text evidence="4">The sequence shown here is derived from an EMBL/GenBank/DDBJ whole genome shotgun (WGS) entry which is preliminary data.</text>
</comment>
<proteinExistence type="predicted"/>
<dbReference type="OrthoDB" id="9789603at2"/>
<dbReference type="Gene3D" id="3.40.630.30">
    <property type="match status" value="1"/>
</dbReference>
<reference evidence="4 5" key="1">
    <citation type="submission" date="2018-03" db="EMBL/GenBank/DDBJ databases">
        <title>Genomic Encyclopedia of Archaeal and Bacterial Type Strains, Phase II (KMG-II): from individual species to whole genera.</title>
        <authorList>
            <person name="Goeker M."/>
        </authorList>
    </citation>
    <scope>NUCLEOTIDE SEQUENCE [LARGE SCALE GENOMIC DNA]</scope>
    <source>
        <strain evidence="4 5">DSM 100214</strain>
    </source>
</reference>
<keyword evidence="1 4" id="KW-0808">Transferase</keyword>
<dbReference type="AlphaFoldDB" id="A0A2V3PTZ3"/>
<sequence>MPIRKAELKDSQAIRDMLDQLGYPLTNEFIKGKLMLLLNSSADEIYVYEDNNKVVGFLTLHFTVQLAFEHNFCEIGYFVVDKNVRSKGVGKQLEEMACKVALDKDCDRIEVFSLDHRTDAHRFYERQGYSHIQKKFEKILDK</sequence>
<evidence type="ECO:0000256" key="2">
    <source>
        <dbReference type="ARBA" id="ARBA00023315"/>
    </source>
</evidence>
<dbReference type="PROSITE" id="PS51186">
    <property type="entry name" value="GNAT"/>
    <property type="match status" value="1"/>
</dbReference>
<dbReference type="RefSeq" id="WP_110309131.1">
    <property type="nucleotide sequence ID" value="NZ_QICL01000001.1"/>
</dbReference>
<name>A0A2V3PTZ3_9BACT</name>
<dbReference type="GO" id="GO:0016747">
    <property type="term" value="F:acyltransferase activity, transferring groups other than amino-acyl groups"/>
    <property type="evidence" value="ECO:0007669"/>
    <property type="project" value="InterPro"/>
</dbReference>
<dbReference type="CDD" id="cd04301">
    <property type="entry name" value="NAT_SF"/>
    <property type="match status" value="1"/>
</dbReference>